<evidence type="ECO:0000256" key="1">
    <source>
        <dbReference type="SAM" id="MobiDB-lite"/>
    </source>
</evidence>
<keyword evidence="3" id="KW-1185">Reference proteome</keyword>
<organism evidence="2 3">
    <name type="scientific">Spiroplasma litorale</name>
    <dbReference type="NCBI Taxonomy" id="216942"/>
    <lineage>
        <taxon>Bacteria</taxon>
        <taxon>Bacillati</taxon>
        <taxon>Mycoplasmatota</taxon>
        <taxon>Mollicutes</taxon>
        <taxon>Entomoplasmatales</taxon>
        <taxon>Spiroplasmataceae</taxon>
        <taxon>Spiroplasma</taxon>
    </lineage>
</organism>
<name>A0A0K1W3A4_9MOLU</name>
<proteinExistence type="predicted"/>
<feature type="region of interest" description="Disordered" evidence="1">
    <location>
        <begin position="1"/>
        <end position="24"/>
    </location>
</feature>
<dbReference type="RefSeq" id="WP_075058749.1">
    <property type="nucleotide sequence ID" value="NZ_CP012357.1"/>
</dbReference>
<sequence length="696" mass="81352">MYINPFERMKKQKEDEAKRLREKEKEKEKYIRLGAQMGFVEDKAVIPSFIKTMMDDTQKVSVPPFINADQTYNNNNNNNFNSNHTSISSKIGFSDNNQPNLSESYLYQNINSMNSNPQQNISLPPLTNQQMPGGNNNYIPQTNNLNQVQRNNFDNNNFNLGSLNNTIPQNNMNGFNPPIMDNMISNSLNNNAFANQHQSNFETPIIQNYSNQEFNSVSNKKSNEVKEFKNIKPFYKNEDSELTNDLLDDPFDRDIIEDGYTSLTLSQFKDLFDKPDLENKVIMIPVDKQDNKKITKYIKNNLINNYNVFIDISEISKYKRPYRFFLKQIVSKLPIKMEVEDRIELWERVDLMFKATSWGKSSNFEEIEEMLDEVFIVKDPIDMICEEFSNLFESYDFDRIITIFVENFIPIDPSLKKGFIEFFNKIVVKIPQINLTFISETEFYNKYANEYIFDYVDILIKMKKKNNGDEVTKENVKKDNEIDRSGFSLNDIIQGNFERDLIDTNNFSNNKPAHDLNINLNQVENSPLPFVNTTMNHNIGNSHNQNEGFNTHSLRNDSLNNISQFPIGQQNIQPMNRFEDDSEEPSNFNLLNNNKMRIDVSKVLEKRQLEIDVMNKKEELAARKKADGPIFRTEILANNSNKESVENKSFNLWDQHENNKEVAQINIQDTLHMQRKQEQGENMFSIKGSNWDNLNK</sequence>
<dbReference type="STRING" id="216942.SLITO_v1c10600"/>
<dbReference type="AlphaFoldDB" id="A0A0K1W3A4"/>
<feature type="compositionally biased region" description="Basic and acidic residues" evidence="1">
    <location>
        <begin position="7"/>
        <end position="24"/>
    </location>
</feature>
<evidence type="ECO:0000313" key="3">
    <source>
        <dbReference type="Proteomes" id="UP000067476"/>
    </source>
</evidence>
<reference evidence="2 3" key="1">
    <citation type="journal article" date="2015" name="Genome Announc.">
        <title>Complete Genome Sequence of Spiroplasma litorale TN-1T (DSM 21781), a Bacterium Isolated from a Green-Eyed Horsefly (Tabanus nigrovittatus).</title>
        <authorList>
            <person name="Lo W.S."/>
            <person name="Lai Y.C."/>
            <person name="Lien Y.W."/>
            <person name="Wang T.H."/>
            <person name="Kuo C.H."/>
        </authorList>
    </citation>
    <scope>NUCLEOTIDE SEQUENCE [LARGE SCALE GENOMIC DNA]</scope>
    <source>
        <strain evidence="2 3">TN-1</strain>
    </source>
</reference>
<dbReference type="PATRIC" id="fig|216942.3.peg.1083"/>
<accession>A0A0K1W3A4</accession>
<dbReference type="Proteomes" id="UP000067476">
    <property type="component" value="Chromosome"/>
</dbReference>
<protein>
    <submittedName>
        <fullName evidence="2">Uncharacterized protein</fullName>
    </submittedName>
</protein>
<dbReference type="KEGG" id="sll:SLITO_v1c10600"/>
<evidence type="ECO:0000313" key="2">
    <source>
        <dbReference type="EMBL" id="AKX34671.1"/>
    </source>
</evidence>
<dbReference type="EMBL" id="CP012357">
    <property type="protein sequence ID" value="AKX34671.1"/>
    <property type="molecule type" value="Genomic_DNA"/>
</dbReference>
<dbReference type="OrthoDB" id="390229at2"/>
<gene>
    <name evidence="2" type="ORF">SLITO_v1c10600</name>
</gene>